<dbReference type="PROSITE" id="PS00107">
    <property type="entry name" value="PROTEIN_KINASE_ATP"/>
    <property type="match status" value="1"/>
</dbReference>
<dbReference type="Gene3D" id="1.10.510.10">
    <property type="entry name" value="Transferase(Phosphotransferase) domain 1"/>
    <property type="match status" value="1"/>
</dbReference>
<dbReference type="Gene3D" id="3.30.200.20">
    <property type="entry name" value="Phosphorylase Kinase, domain 1"/>
    <property type="match status" value="1"/>
</dbReference>
<gene>
    <name evidence="10" type="ORF">GCM10023196_055190</name>
</gene>
<keyword evidence="4 7" id="KW-0547">Nucleotide-binding</keyword>
<dbReference type="CDD" id="cd14014">
    <property type="entry name" value="STKc_PknB_like"/>
    <property type="match status" value="1"/>
</dbReference>
<evidence type="ECO:0000256" key="2">
    <source>
        <dbReference type="ARBA" id="ARBA00022527"/>
    </source>
</evidence>
<keyword evidence="11" id="KW-1185">Reference proteome</keyword>
<feature type="transmembrane region" description="Helical" evidence="8">
    <location>
        <begin position="360"/>
        <end position="381"/>
    </location>
</feature>
<keyword evidence="5" id="KW-0418">Kinase</keyword>
<keyword evidence="8" id="KW-0472">Membrane</keyword>
<organism evidence="10 11">
    <name type="scientific">Actinoallomurus vinaceus</name>
    <dbReference type="NCBI Taxonomy" id="1080074"/>
    <lineage>
        <taxon>Bacteria</taxon>
        <taxon>Bacillati</taxon>
        <taxon>Actinomycetota</taxon>
        <taxon>Actinomycetes</taxon>
        <taxon>Streptosporangiales</taxon>
        <taxon>Thermomonosporaceae</taxon>
        <taxon>Actinoallomurus</taxon>
    </lineage>
</organism>
<dbReference type="PROSITE" id="PS00109">
    <property type="entry name" value="PROTEIN_KINASE_TYR"/>
    <property type="match status" value="1"/>
</dbReference>
<dbReference type="EMBL" id="BAABHK010000008">
    <property type="protein sequence ID" value="GAA4630318.1"/>
    <property type="molecule type" value="Genomic_DNA"/>
</dbReference>
<dbReference type="Proteomes" id="UP001501442">
    <property type="component" value="Unassembled WGS sequence"/>
</dbReference>
<protein>
    <recommendedName>
        <fullName evidence="1">non-specific serine/threonine protein kinase</fullName>
        <ecNumber evidence="1">2.7.11.1</ecNumber>
    </recommendedName>
</protein>
<dbReference type="InterPro" id="IPR000719">
    <property type="entry name" value="Prot_kinase_dom"/>
</dbReference>
<dbReference type="InterPro" id="IPR008266">
    <property type="entry name" value="Tyr_kinase_AS"/>
</dbReference>
<evidence type="ECO:0000256" key="6">
    <source>
        <dbReference type="ARBA" id="ARBA00022840"/>
    </source>
</evidence>
<name>A0ABP8UJ64_9ACTN</name>
<keyword evidence="2" id="KW-0723">Serine/threonine-protein kinase</keyword>
<feature type="binding site" evidence="7">
    <location>
        <position position="51"/>
    </location>
    <ligand>
        <name>ATP</name>
        <dbReference type="ChEBI" id="CHEBI:30616"/>
    </ligand>
</feature>
<dbReference type="PANTHER" id="PTHR43289">
    <property type="entry name" value="MITOGEN-ACTIVATED PROTEIN KINASE KINASE KINASE 20-RELATED"/>
    <property type="match status" value="1"/>
</dbReference>
<evidence type="ECO:0000256" key="5">
    <source>
        <dbReference type="ARBA" id="ARBA00022777"/>
    </source>
</evidence>
<sequence length="535" mass="56811">MVPERYLPGMPSSAERTIAGRYRLLDSLGRGGMGIVWHARDEYLQRDVAVKEILLPDGLDDATRAGLLERFVREARAAAHLDHPAIISVYDVVTEDDLPWIVMRLVRGGSLDQLVREHGPLPPDRVATIGLQMLDALDTAHAAGILHRDVTPRNVLVGDDDRIVLTDFGIAAMEGATALTQTGALIGSPGYIAPERLRGRPAGPESDLWSLGAVLHFAVEGGPAYTAGEIPALIGMVLTEEPEPPTRAGPLAPVLKGLLIKDPATRLTAELARRRLRAVTEAGPALGELTTLNPASWQQPATYEASENPHSPVPVQAAYSGGPPPPGPYRAAIAPNVAGPSAFAPGTRPVRPNSAKASRIALICALVAFVAVAGVVVNVAWNPLRIISEGKFSAAPACGGITPAVLDKVIPQPRHAVGDHCEWWSLANANLDLQVLSTTRYTRSLWHSAEDRAHSKMNELRSADPARNELPVGDELAVTEESGEDMNASGATIVWFRVSNLVVKMMLTSPKGSAAAYFGVIDAARGTAGSLANHH</sequence>
<dbReference type="InterPro" id="IPR011009">
    <property type="entry name" value="Kinase-like_dom_sf"/>
</dbReference>
<comment type="caution">
    <text evidence="10">The sequence shown here is derived from an EMBL/GenBank/DDBJ whole genome shotgun (WGS) entry which is preliminary data.</text>
</comment>
<dbReference type="PANTHER" id="PTHR43289:SF6">
    <property type="entry name" value="SERINE_THREONINE-PROTEIN KINASE NEKL-3"/>
    <property type="match status" value="1"/>
</dbReference>
<feature type="domain" description="Protein kinase" evidence="9">
    <location>
        <begin position="22"/>
        <end position="286"/>
    </location>
</feature>
<reference evidence="11" key="1">
    <citation type="journal article" date="2019" name="Int. J. Syst. Evol. Microbiol.">
        <title>The Global Catalogue of Microorganisms (GCM) 10K type strain sequencing project: providing services to taxonomists for standard genome sequencing and annotation.</title>
        <authorList>
            <consortium name="The Broad Institute Genomics Platform"/>
            <consortium name="The Broad Institute Genome Sequencing Center for Infectious Disease"/>
            <person name="Wu L."/>
            <person name="Ma J."/>
        </authorList>
    </citation>
    <scope>NUCLEOTIDE SEQUENCE [LARGE SCALE GENOMIC DNA]</scope>
    <source>
        <strain evidence="11">JCM 17939</strain>
    </source>
</reference>
<dbReference type="InterPro" id="IPR017441">
    <property type="entry name" value="Protein_kinase_ATP_BS"/>
</dbReference>
<accession>A0ABP8UJ64</accession>
<evidence type="ECO:0000313" key="11">
    <source>
        <dbReference type="Proteomes" id="UP001501442"/>
    </source>
</evidence>
<keyword evidence="3" id="KW-0808">Transferase</keyword>
<dbReference type="Pfam" id="PF00069">
    <property type="entry name" value="Pkinase"/>
    <property type="match status" value="1"/>
</dbReference>
<keyword evidence="8" id="KW-0812">Transmembrane</keyword>
<evidence type="ECO:0000256" key="7">
    <source>
        <dbReference type="PROSITE-ProRule" id="PRU10141"/>
    </source>
</evidence>
<keyword evidence="6 7" id="KW-0067">ATP-binding</keyword>
<evidence type="ECO:0000256" key="3">
    <source>
        <dbReference type="ARBA" id="ARBA00022679"/>
    </source>
</evidence>
<evidence type="ECO:0000256" key="1">
    <source>
        <dbReference type="ARBA" id="ARBA00012513"/>
    </source>
</evidence>
<evidence type="ECO:0000256" key="4">
    <source>
        <dbReference type="ARBA" id="ARBA00022741"/>
    </source>
</evidence>
<evidence type="ECO:0000256" key="8">
    <source>
        <dbReference type="SAM" id="Phobius"/>
    </source>
</evidence>
<evidence type="ECO:0000259" key="9">
    <source>
        <dbReference type="PROSITE" id="PS50011"/>
    </source>
</evidence>
<evidence type="ECO:0000313" key="10">
    <source>
        <dbReference type="EMBL" id="GAA4630318.1"/>
    </source>
</evidence>
<proteinExistence type="predicted"/>
<keyword evidence="8" id="KW-1133">Transmembrane helix</keyword>
<dbReference type="EC" id="2.7.11.1" evidence="1"/>
<dbReference type="SUPFAM" id="SSF56112">
    <property type="entry name" value="Protein kinase-like (PK-like)"/>
    <property type="match status" value="1"/>
</dbReference>
<dbReference type="PROSITE" id="PS50011">
    <property type="entry name" value="PROTEIN_KINASE_DOM"/>
    <property type="match status" value="1"/>
</dbReference>